<evidence type="ECO:0000313" key="2">
    <source>
        <dbReference type="Proteomes" id="UP000317650"/>
    </source>
</evidence>
<evidence type="ECO:0000313" key="1">
    <source>
        <dbReference type="EMBL" id="THU69488.1"/>
    </source>
</evidence>
<protein>
    <submittedName>
        <fullName evidence="1">Uncharacterized protein</fullName>
    </submittedName>
</protein>
<organism evidence="1 2">
    <name type="scientific">Musa balbisiana</name>
    <name type="common">Banana</name>
    <dbReference type="NCBI Taxonomy" id="52838"/>
    <lineage>
        <taxon>Eukaryota</taxon>
        <taxon>Viridiplantae</taxon>
        <taxon>Streptophyta</taxon>
        <taxon>Embryophyta</taxon>
        <taxon>Tracheophyta</taxon>
        <taxon>Spermatophyta</taxon>
        <taxon>Magnoliopsida</taxon>
        <taxon>Liliopsida</taxon>
        <taxon>Zingiberales</taxon>
        <taxon>Musaceae</taxon>
        <taxon>Musa</taxon>
    </lineage>
</organism>
<dbReference type="EMBL" id="PYDT01000002">
    <property type="protein sequence ID" value="THU69488.1"/>
    <property type="molecule type" value="Genomic_DNA"/>
</dbReference>
<name>A0A4S8K3Z9_MUSBA</name>
<accession>A0A4S8K3Z9</accession>
<proteinExistence type="predicted"/>
<sequence length="125" mass="14206">MRTAFAYASFASVTVTWLVGWLCTTKTLDAILAMRSRPLCESGWSISCGWLGPPEFKGVGWEIVPRRKRREVEQEEEEEESDCWPLADRHGVARPSHRIKWFPSAYIDLHVTSMRACVHACVPAV</sequence>
<dbReference type="Proteomes" id="UP000317650">
    <property type="component" value="Chromosome 8"/>
</dbReference>
<reference evidence="1 2" key="1">
    <citation type="journal article" date="2019" name="Nat. Plants">
        <title>Genome sequencing of Musa balbisiana reveals subgenome evolution and function divergence in polyploid bananas.</title>
        <authorList>
            <person name="Yao X."/>
        </authorList>
    </citation>
    <scope>NUCLEOTIDE SEQUENCE [LARGE SCALE GENOMIC DNA]</scope>
    <source>
        <strain evidence="2">cv. DH-PKW</strain>
        <tissue evidence="1">Leaves</tissue>
    </source>
</reference>
<comment type="caution">
    <text evidence="1">The sequence shown here is derived from an EMBL/GenBank/DDBJ whole genome shotgun (WGS) entry which is preliminary data.</text>
</comment>
<gene>
    <name evidence="1" type="ORF">C4D60_Mb08t14940</name>
</gene>
<dbReference type="AlphaFoldDB" id="A0A4S8K3Z9"/>
<keyword evidence="2" id="KW-1185">Reference proteome</keyword>